<sequence length="104" mass="10775">MRIVPMVLLTGCFGLASCAPPDGTGPALTYRVSIPASREIALVAPSAPLATIADLEDAARRESGCRATAIPRVYDATGQDRDTVVPATLYTGFGGQLPVTLACR</sequence>
<dbReference type="Proteomes" id="UP000183987">
    <property type="component" value="Unassembled WGS sequence"/>
</dbReference>
<evidence type="ECO:0000313" key="2">
    <source>
        <dbReference type="Proteomes" id="UP000183987"/>
    </source>
</evidence>
<dbReference type="PROSITE" id="PS51257">
    <property type="entry name" value="PROKAR_LIPOPROTEIN"/>
    <property type="match status" value="1"/>
</dbReference>
<keyword evidence="2" id="KW-1185">Reference proteome</keyword>
<dbReference type="RefSeq" id="WP_072857586.1">
    <property type="nucleotide sequence ID" value="NZ_FQUE01000005.1"/>
</dbReference>
<reference evidence="2" key="1">
    <citation type="submission" date="2016-11" db="EMBL/GenBank/DDBJ databases">
        <authorList>
            <person name="Varghese N."/>
            <person name="Submissions S."/>
        </authorList>
    </citation>
    <scope>NUCLEOTIDE SEQUENCE [LARGE SCALE GENOMIC DNA]</scope>
    <source>
        <strain evidence="2">DSM 29326</strain>
    </source>
</reference>
<dbReference type="EMBL" id="FQUE01000005">
    <property type="protein sequence ID" value="SHF38013.1"/>
    <property type="molecule type" value="Genomic_DNA"/>
</dbReference>
<accession>A0A1M5B682</accession>
<name>A0A1M5B682_LOKAT</name>
<evidence type="ECO:0008006" key="3">
    <source>
        <dbReference type="Google" id="ProtNLM"/>
    </source>
</evidence>
<gene>
    <name evidence="1" type="ORF">SAMN05444339_105257</name>
</gene>
<proteinExistence type="predicted"/>
<dbReference type="AlphaFoldDB" id="A0A1M5B682"/>
<dbReference type="OrthoDB" id="9868214at2"/>
<organism evidence="1 2">
    <name type="scientific">Loktanella atrilutea</name>
    <dbReference type="NCBI Taxonomy" id="366533"/>
    <lineage>
        <taxon>Bacteria</taxon>
        <taxon>Pseudomonadati</taxon>
        <taxon>Pseudomonadota</taxon>
        <taxon>Alphaproteobacteria</taxon>
        <taxon>Rhodobacterales</taxon>
        <taxon>Roseobacteraceae</taxon>
        <taxon>Loktanella</taxon>
    </lineage>
</organism>
<protein>
    <recommendedName>
        <fullName evidence="3">Lipoprotein</fullName>
    </recommendedName>
</protein>
<evidence type="ECO:0000313" key="1">
    <source>
        <dbReference type="EMBL" id="SHF38013.1"/>
    </source>
</evidence>